<gene>
    <name evidence="2" type="ORF">K7J14_07265</name>
    <name evidence="3" type="ORF">K7J14_16060</name>
</gene>
<keyword evidence="4" id="KW-1185">Reference proteome</keyword>
<feature type="transmembrane region" description="Helical" evidence="1">
    <location>
        <begin position="57"/>
        <end position="75"/>
    </location>
</feature>
<reference evidence="2" key="1">
    <citation type="submission" date="2021-08" db="EMBL/GenBank/DDBJ databases">
        <title>Comparative analyses of Brucepasteria parasyntrophica and Teretinema zuelzerae.</title>
        <authorList>
            <person name="Song Y."/>
            <person name="Brune A."/>
        </authorList>
    </citation>
    <scope>NUCLEOTIDE SEQUENCE</scope>
    <source>
        <strain evidence="2">DSM 1903</strain>
    </source>
</reference>
<dbReference type="AlphaFoldDB" id="A0AAE3EJ96"/>
<dbReference type="EMBL" id="JAINWA010000002">
    <property type="protein sequence ID" value="MCD1654503.1"/>
    <property type="molecule type" value="Genomic_DNA"/>
</dbReference>
<keyword evidence="1" id="KW-0472">Membrane</keyword>
<feature type="transmembrane region" description="Helical" evidence="1">
    <location>
        <begin position="20"/>
        <end position="45"/>
    </location>
</feature>
<protein>
    <submittedName>
        <fullName evidence="2">Uncharacterized protein</fullName>
    </submittedName>
</protein>
<organism evidence="2 4">
    <name type="scientific">Teretinema zuelzerae</name>
    <dbReference type="NCBI Taxonomy" id="156"/>
    <lineage>
        <taxon>Bacteria</taxon>
        <taxon>Pseudomonadati</taxon>
        <taxon>Spirochaetota</taxon>
        <taxon>Spirochaetia</taxon>
        <taxon>Spirochaetales</taxon>
        <taxon>Treponemataceae</taxon>
        <taxon>Teretinema</taxon>
    </lineage>
</organism>
<proteinExistence type="predicted"/>
<dbReference type="RefSeq" id="WP_230754827.1">
    <property type="nucleotide sequence ID" value="NZ_JAINWA010000002.1"/>
</dbReference>
<dbReference type="EMBL" id="JAINWA010000003">
    <property type="protein sequence ID" value="MCD1656209.1"/>
    <property type="molecule type" value="Genomic_DNA"/>
</dbReference>
<name>A0AAE3EJ96_9SPIR</name>
<evidence type="ECO:0000313" key="3">
    <source>
        <dbReference type="EMBL" id="MCD1656209.1"/>
    </source>
</evidence>
<accession>A0AAE3EJ96</accession>
<keyword evidence="1" id="KW-1133">Transmembrane helix</keyword>
<sequence length="76" mass="8677">MEPKWLDAPFFTLLEDFSSLQGYFMGQAMFIAKIILTLNLGFIAIKYIAKGEGLSEQLIKTFTSVIFFLIFINAYP</sequence>
<dbReference type="Proteomes" id="UP001198163">
    <property type="component" value="Unassembled WGS sequence"/>
</dbReference>
<evidence type="ECO:0000313" key="4">
    <source>
        <dbReference type="Proteomes" id="UP001198163"/>
    </source>
</evidence>
<evidence type="ECO:0000313" key="2">
    <source>
        <dbReference type="EMBL" id="MCD1654503.1"/>
    </source>
</evidence>
<comment type="caution">
    <text evidence="2">The sequence shown here is derived from an EMBL/GenBank/DDBJ whole genome shotgun (WGS) entry which is preliminary data.</text>
</comment>
<evidence type="ECO:0000256" key="1">
    <source>
        <dbReference type="SAM" id="Phobius"/>
    </source>
</evidence>
<keyword evidence="1" id="KW-0812">Transmembrane</keyword>